<evidence type="ECO:0008006" key="4">
    <source>
        <dbReference type="Google" id="ProtNLM"/>
    </source>
</evidence>
<accession>A0ABT3I173</accession>
<evidence type="ECO:0000313" key="3">
    <source>
        <dbReference type="Proteomes" id="UP001163731"/>
    </source>
</evidence>
<keyword evidence="1" id="KW-0472">Membrane</keyword>
<protein>
    <recommendedName>
        <fullName evidence="4">Branched-chain amino acid:cation transporter, LIVCS family</fullName>
    </recommendedName>
</protein>
<organism evidence="2 3">
    <name type="scientific">Chryseobacterium kimseyorum</name>
    <dbReference type="NCBI Taxonomy" id="2984028"/>
    <lineage>
        <taxon>Bacteria</taxon>
        <taxon>Pseudomonadati</taxon>
        <taxon>Bacteroidota</taxon>
        <taxon>Flavobacteriia</taxon>
        <taxon>Flavobacteriales</taxon>
        <taxon>Weeksellaceae</taxon>
        <taxon>Chryseobacterium group</taxon>
        <taxon>Chryseobacterium</taxon>
    </lineage>
</organism>
<evidence type="ECO:0000256" key="1">
    <source>
        <dbReference type="SAM" id="Phobius"/>
    </source>
</evidence>
<gene>
    <name evidence="2" type="ORF">OMO38_14755</name>
</gene>
<feature type="transmembrane region" description="Helical" evidence="1">
    <location>
        <begin position="12"/>
        <end position="30"/>
    </location>
</feature>
<keyword evidence="3" id="KW-1185">Reference proteome</keyword>
<comment type="caution">
    <text evidence="2">The sequence shown here is derived from an EMBL/GenBank/DDBJ whole genome shotgun (WGS) entry which is preliminary data.</text>
</comment>
<dbReference type="EMBL" id="JAPDHW010000010">
    <property type="protein sequence ID" value="MCW3169784.1"/>
    <property type="molecule type" value="Genomic_DNA"/>
</dbReference>
<reference evidence="2" key="1">
    <citation type="submission" date="2022-10" db="EMBL/GenBank/DDBJ databases">
        <title>Chryseobacterium babae sp. nov. isolated from the gut of the beetle Oryctes rhinoceros, and Chryseobacterium kimseyorum sp. nov., isolated from a stick insect rearing cage.</title>
        <authorList>
            <person name="Shelomi M."/>
            <person name="Han C.-J."/>
            <person name="Chen W.-M."/>
            <person name="Chen H.-K."/>
            <person name="Liaw S.-J."/>
            <person name="Muhle E."/>
            <person name="Clermont D."/>
        </authorList>
    </citation>
    <scope>NUCLEOTIDE SEQUENCE</scope>
    <source>
        <strain evidence="2">09-1422</strain>
    </source>
</reference>
<dbReference type="RefSeq" id="WP_264750957.1">
    <property type="nucleotide sequence ID" value="NZ_JAPDHW010000010.1"/>
</dbReference>
<dbReference type="Proteomes" id="UP001163731">
    <property type="component" value="Unassembled WGS sequence"/>
</dbReference>
<keyword evidence="1" id="KW-1133">Transmembrane helix</keyword>
<proteinExistence type="predicted"/>
<feature type="transmembrane region" description="Helical" evidence="1">
    <location>
        <begin position="42"/>
        <end position="64"/>
    </location>
</feature>
<keyword evidence="1" id="KW-0812">Transmembrane</keyword>
<evidence type="ECO:0000313" key="2">
    <source>
        <dbReference type="EMBL" id="MCW3169784.1"/>
    </source>
</evidence>
<name>A0ABT3I173_9FLAO</name>
<feature type="transmembrane region" description="Helical" evidence="1">
    <location>
        <begin position="71"/>
        <end position="92"/>
    </location>
</feature>
<sequence>MKDSTIKNIGNYTFWLCFILGNICLFGNIITKNVDFALCGYVLLYLASALNLLIIFGLLFYGFFRRSQLPNCFSASAILCINIPIAALYAYIGITLNSI</sequence>